<dbReference type="InterPro" id="IPR000182">
    <property type="entry name" value="GNAT_dom"/>
</dbReference>
<dbReference type="EMBL" id="BSFQ01000012">
    <property type="protein sequence ID" value="GLL12141.1"/>
    <property type="molecule type" value="Genomic_DNA"/>
</dbReference>
<dbReference type="AlphaFoldDB" id="A0A9W6L4X4"/>
<proteinExistence type="predicted"/>
<organism evidence="2 3">
    <name type="scientific">Pseudonocardia halophobica</name>
    <dbReference type="NCBI Taxonomy" id="29401"/>
    <lineage>
        <taxon>Bacteria</taxon>
        <taxon>Bacillati</taxon>
        <taxon>Actinomycetota</taxon>
        <taxon>Actinomycetes</taxon>
        <taxon>Pseudonocardiales</taxon>
        <taxon>Pseudonocardiaceae</taxon>
        <taxon>Pseudonocardia</taxon>
    </lineage>
</organism>
<reference evidence="2" key="1">
    <citation type="journal article" date="2014" name="Int. J. Syst. Evol. Microbiol.">
        <title>Complete genome sequence of Corynebacterium casei LMG S-19264T (=DSM 44701T), isolated from a smear-ripened cheese.</title>
        <authorList>
            <consortium name="US DOE Joint Genome Institute (JGI-PGF)"/>
            <person name="Walter F."/>
            <person name="Albersmeier A."/>
            <person name="Kalinowski J."/>
            <person name="Ruckert C."/>
        </authorList>
    </citation>
    <scope>NUCLEOTIDE SEQUENCE</scope>
    <source>
        <strain evidence="2">VKM Ac-1069</strain>
    </source>
</reference>
<dbReference type="Gene3D" id="3.40.630.30">
    <property type="match status" value="1"/>
</dbReference>
<keyword evidence="3" id="KW-1185">Reference proteome</keyword>
<dbReference type="RefSeq" id="WP_051737449.1">
    <property type="nucleotide sequence ID" value="NZ_BAAAUZ010000020.1"/>
</dbReference>
<reference evidence="2" key="2">
    <citation type="submission" date="2023-01" db="EMBL/GenBank/DDBJ databases">
        <authorList>
            <person name="Sun Q."/>
            <person name="Evtushenko L."/>
        </authorList>
    </citation>
    <scope>NUCLEOTIDE SEQUENCE</scope>
    <source>
        <strain evidence="2">VKM Ac-1069</strain>
    </source>
</reference>
<evidence type="ECO:0000313" key="3">
    <source>
        <dbReference type="Proteomes" id="UP001143463"/>
    </source>
</evidence>
<accession>A0A9W6L4X4</accession>
<protein>
    <recommendedName>
        <fullName evidence="1">N-acetyltransferase domain-containing protein</fullName>
    </recommendedName>
</protein>
<dbReference type="Proteomes" id="UP001143463">
    <property type="component" value="Unassembled WGS sequence"/>
</dbReference>
<name>A0A9W6L4X4_9PSEU</name>
<gene>
    <name evidence="2" type="ORF">GCM10017577_32820</name>
</gene>
<dbReference type="InterPro" id="IPR016181">
    <property type="entry name" value="Acyl_CoA_acyltransferase"/>
</dbReference>
<dbReference type="CDD" id="cd04301">
    <property type="entry name" value="NAT_SF"/>
    <property type="match status" value="1"/>
</dbReference>
<dbReference type="SUPFAM" id="SSF55729">
    <property type="entry name" value="Acyl-CoA N-acyltransferases (Nat)"/>
    <property type="match status" value="1"/>
</dbReference>
<dbReference type="Pfam" id="PF00583">
    <property type="entry name" value="Acetyltransf_1"/>
    <property type="match status" value="1"/>
</dbReference>
<evidence type="ECO:0000259" key="1">
    <source>
        <dbReference type="PROSITE" id="PS51186"/>
    </source>
</evidence>
<evidence type="ECO:0000313" key="2">
    <source>
        <dbReference type="EMBL" id="GLL12141.1"/>
    </source>
</evidence>
<feature type="domain" description="N-acetyltransferase" evidence="1">
    <location>
        <begin position="46"/>
        <end position="181"/>
    </location>
</feature>
<dbReference type="GO" id="GO:0016747">
    <property type="term" value="F:acyltransferase activity, transferring groups other than amino-acyl groups"/>
    <property type="evidence" value="ECO:0007669"/>
    <property type="project" value="InterPro"/>
</dbReference>
<sequence length="195" mass="20514">MDAATTATVDNTTTSHEAELDATTTGVGDLVRIRELGSGDGDVVDVVFAGLSPHSRYLRFQAPIAELSAATRRSLTALDGRTHLALAAFIQGCPIGIVRIMDLGDGRGELAVEVVDRWQGCAVGTRLLQAARNRAAELGYRELVGEMLVVNAAAYAAVRRAFPVTQVRRHGSELTMSMAVEGEPAAASPTQGLVA</sequence>
<dbReference type="PROSITE" id="PS51186">
    <property type="entry name" value="GNAT"/>
    <property type="match status" value="1"/>
</dbReference>
<comment type="caution">
    <text evidence="2">The sequence shown here is derived from an EMBL/GenBank/DDBJ whole genome shotgun (WGS) entry which is preliminary data.</text>
</comment>